<dbReference type="AlphaFoldDB" id="A0A5J9U7B8"/>
<keyword evidence="2" id="KW-0349">Heme</keyword>
<keyword evidence="2" id="KW-0408">Iron</keyword>
<dbReference type="Pfam" id="PF00067">
    <property type="entry name" value="p450"/>
    <property type="match status" value="1"/>
</dbReference>
<sequence length="182" mass="20438">MSHVGAGQEPDGHGKAAVRTPRRESADAKTTPYLRAVVKEMLRLHPPTPLLVPRECMRDTTVLGFHVAKGTRVFVNTWAVNRDPASWQVPGEFRAKWFLESEVEFRGARFQFILFGARRRVCSGMQFAFALPTVELALANLVRLFDWEMPDGAAPRELDMTDAPGLTMKRRVPLRLVAKPLG</sequence>
<comment type="cofactor">
    <cofactor evidence="2">
        <name>heme</name>
        <dbReference type="ChEBI" id="CHEBI:30413"/>
    </cofactor>
</comment>
<dbReference type="GO" id="GO:0016705">
    <property type="term" value="F:oxidoreductase activity, acting on paired donors, with incorporation or reduction of molecular oxygen"/>
    <property type="evidence" value="ECO:0007669"/>
    <property type="project" value="InterPro"/>
</dbReference>
<dbReference type="InterPro" id="IPR002401">
    <property type="entry name" value="Cyt_P450_E_grp-I"/>
</dbReference>
<dbReference type="GO" id="GO:0020037">
    <property type="term" value="F:heme binding"/>
    <property type="evidence" value="ECO:0007669"/>
    <property type="project" value="InterPro"/>
</dbReference>
<organism evidence="4 5">
    <name type="scientific">Eragrostis curvula</name>
    <name type="common">weeping love grass</name>
    <dbReference type="NCBI Taxonomy" id="38414"/>
    <lineage>
        <taxon>Eukaryota</taxon>
        <taxon>Viridiplantae</taxon>
        <taxon>Streptophyta</taxon>
        <taxon>Embryophyta</taxon>
        <taxon>Tracheophyta</taxon>
        <taxon>Spermatophyta</taxon>
        <taxon>Magnoliopsida</taxon>
        <taxon>Liliopsida</taxon>
        <taxon>Poales</taxon>
        <taxon>Poaceae</taxon>
        <taxon>PACMAD clade</taxon>
        <taxon>Chloridoideae</taxon>
        <taxon>Eragrostideae</taxon>
        <taxon>Eragrostidinae</taxon>
        <taxon>Eragrostis</taxon>
    </lineage>
</organism>
<evidence type="ECO:0000313" key="4">
    <source>
        <dbReference type="EMBL" id="TVU19454.1"/>
    </source>
</evidence>
<feature type="binding site" description="axial binding residue" evidence="2">
    <location>
        <position position="122"/>
    </location>
    <ligand>
        <name>heme</name>
        <dbReference type="ChEBI" id="CHEBI:30413"/>
    </ligand>
    <ligandPart>
        <name>Fe</name>
        <dbReference type="ChEBI" id="CHEBI:18248"/>
    </ligandPart>
</feature>
<dbReference type="PANTHER" id="PTHR47950:SF13">
    <property type="entry name" value="CYTOCHROME P450, FAMILY 76, SUBFAMILY G, POLYPEPTIDE 1"/>
    <property type="match status" value="1"/>
</dbReference>
<dbReference type="Gene3D" id="1.10.630.10">
    <property type="entry name" value="Cytochrome P450"/>
    <property type="match status" value="1"/>
</dbReference>
<dbReference type="SUPFAM" id="SSF48264">
    <property type="entry name" value="Cytochrome P450"/>
    <property type="match status" value="1"/>
</dbReference>
<reference evidence="4 5" key="1">
    <citation type="journal article" date="2019" name="Sci. Rep.">
        <title>A high-quality genome of Eragrostis curvula grass provides insights into Poaceae evolution and supports new strategies to enhance forage quality.</title>
        <authorList>
            <person name="Carballo J."/>
            <person name="Santos B.A.C.M."/>
            <person name="Zappacosta D."/>
            <person name="Garbus I."/>
            <person name="Selva J.P."/>
            <person name="Gallo C.A."/>
            <person name="Diaz A."/>
            <person name="Albertini E."/>
            <person name="Caccamo M."/>
            <person name="Echenique V."/>
        </authorList>
    </citation>
    <scope>NUCLEOTIDE SEQUENCE [LARGE SCALE GENOMIC DNA]</scope>
    <source>
        <strain evidence="5">cv. Victoria</strain>
        <tissue evidence="4">Leaf</tissue>
    </source>
</reference>
<accession>A0A5J9U7B8</accession>
<feature type="non-terminal residue" evidence="4">
    <location>
        <position position="1"/>
    </location>
</feature>
<gene>
    <name evidence="4" type="ORF">EJB05_35604</name>
</gene>
<dbReference type="PRINTS" id="PR00463">
    <property type="entry name" value="EP450I"/>
</dbReference>
<name>A0A5J9U7B8_9POAL</name>
<dbReference type="GO" id="GO:0004497">
    <property type="term" value="F:monooxygenase activity"/>
    <property type="evidence" value="ECO:0007669"/>
    <property type="project" value="InterPro"/>
</dbReference>
<keyword evidence="2" id="KW-0479">Metal-binding</keyword>
<comment type="caution">
    <text evidence="4">The sequence shown here is derived from an EMBL/GenBank/DDBJ whole genome shotgun (WGS) entry which is preliminary data.</text>
</comment>
<dbReference type="InterPro" id="IPR036396">
    <property type="entry name" value="Cyt_P450_sf"/>
</dbReference>
<evidence type="ECO:0000313" key="5">
    <source>
        <dbReference type="Proteomes" id="UP000324897"/>
    </source>
</evidence>
<dbReference type="Proteomes" id="UP000324897">
    <property type="component" value="Chromosome 7"/>
</dbReference>
<dbReference type="EMBL" id="RWGY01000029">
    <property type="protein sequence ID" value="TVU19454.1"/>
    <property type="molecule type" value="Genomic_DNA"/>
</dbReference>
<evidence type="ECO:0000256" key="2">
    <source>
        <dbReference type="PIRSR" id="PIRSR602401-1"/>
    </source>
</evidence>
<dbReference type="PANTHER" id="PTHR47950">
    <property type="entry name" value="CYTOCHROME P450, FAMILY 76, SUBFAMILY C, POLYPEPTIDE 5-RELATED"/>
    <property type="match status" value="1"/>
</dbReference>
<dbReference type="OrthoDB" id="666358at2759"/>
<dbReference type="GO" id="GO:0005506">
    <property type="term" value="F:iron ion binding"/>
    <property type="evidence" value="ECO:0007669"/>
    <property type="project" value="InterPro"/>
</dbReference>
<comment type="similarity">
    <text evidence="1">Belongs to the cytochrome P450 family.</text>
</comment>
<feature type="region of interest" description="Disordered" evidence="3">
    <location>
        <begin position="1"/>
        <end position="29"/>
    </location>
</feature>
<evidence type="ECO:0008006" key="6">
    <source>
        <dbReference type="Google" id="ProtNLM"/>
    </source>
</evidence>
<dbReference type="InterPro" id="IPR001128">
    <property type="entry name" value="Cyt_P450"/>
</dbReference>
<evidence type="ECO:0000256" key="3">
    <source>
        <dbReference type="SAM" id="MobiDB-lite"/>
    </source>
</evidence>
<dbReference type="Gramene" id="TVU19454">
    <property type="protein sequence ID" value="TVU19454"/>
    <property type="gene ID" value="EJB05_35604"/>
</dbReference>
<evidence type="ECO:0000256" key="1">
    <source>
        <dbReference type="ARBA" id="ARBA00010617"/>
    </source>
</evidence>
<protein>
    <recommendedName>
        <fullName evidence="6">Cytochrome P450</fullName>
    </recommendedName>
</protein>
<keyword evidence="5" id="KW-1185">Reference proteome</keyword>
<proteinExistence type="inferred from homology"/>